<dbReference type="GO" id="GO:0016740">
    <property type="term" value="F:transferase activity"/>
    <property type="evidence" value="ECO:0007669"/>
    <property type="project" value="UniProtKB-KW"/>
</dbReference>
<keyword evidence="5 11" id="KW-0808">Transferase</keyword>
<keyword evidence="6" id="KW-0479">Metal-binding</keyword>
<dbReference type="EC" id="2.7.1.180" evidence="2"/>
<sequence>MTSPSVRFPRWGGTVVVATVDEAALPAAVRVTRSVLSTVDRAASRFRDDSEVRRVEAAGDWRPVGAVLAELVTAALRVAAATDGLVDPTVSVADLGYDRDIAALPPEVPTRPVRPAPGWTRIGWRPAERLLRLPSGVRLDLGATAKAVAADWAAQRAHRRTGAGTLVAVGGDVSVAGGGPVGGWRVEVGDDHERPAAGDPVVAITGGGLATSGVTRRRWRRDGVTVHHIVDPRTGRCADGGWRTVTVAAASCLDANAASTAAIVRGADAAGWLAAQRLPARLVDLGGRVTTVAGWPA</sequence>
<dbReference type="AlphaFoldDB" id="A0A8J4ABK8"/>
<comment type="caution">
    <text evidence="11">The sequence shown here is derived from an EMBL/GenBank/DDBJ whole genome shotgun (WGS) entry which is preliminary data.</text>
</comment>
<dbReference type="InterPro" id="IPR003374">
    <property type="entry name" value="ApbE-like_sf"/>
</dbReference>
<evidence type="ECO:0000256" key="1">
    <source>
        <dbReference type="ARBA" id="ARBA00001946"/>
    </source>
</evidence>
<organism evidence="11 12">
    <name type="scientific">Actinocatenispora comari</name>
    <dbReference type="NCBI Taxonomy" id="2807577"/>
    <lineage>
        <taxon>Bacteria</taxon>
        <taxon>Bacillati</taxon>
        <taxon>Actinomycetota</taxon>
        <taxon>Actinomycetes</taxon>
        <taxon>Micromonosporales</taxon>
        <taxon>Micromonosporaceae</taxon>
        <taxon>Actinocatenispora</taxon>
    </lineage>
</organism>
<dbReference type="PANTHER" id="PTHR30040:SF2">
    <property type="entry name" value="FAD:PROTEIN FMN TRANSFERASE"/>
    <property type="match status" value="1"/>
</dbReference>
<dbReference type="PANTHER" id="PTHR30040">
    <property type="entry name" value="THIAMINE BIOSYNTHESIS LIPOPROTEIN APBE"/>
    <property type="match status" value="1"/>
</dbReference>
<evidence type="ECO:0000256" key="9">
    <source>
        <dbReference type="ARBA" id="ARBA00031306"/>
    </source>
</evidence>
<reference evidence="12" key="1">
    <citation type="journal article" date="2021" name="Int. J. Syst. Evol. Microbiol.">
        <title>Actinocatenispora comari sp. nov., an endophytic actinomycete isolated from aerial parts of Comarum salesowianum.</title>
        <authorList>
            <person name="Oyunbileg N."/>
            <person name="Iizaka Y."/>
            <person name="Hamada M."/>
            <person name="Davaapurev B.O."/>
            <person name="Fukumoto A."/>
            <person name="Tsetseg B."/>
            <person name="Kato F."/>
            <person name="Tamura T."/>
            <person name="Batkhuu J."/>
            <person name="Anzai Y."/>
        </authorList>
    </citation>
    <scope>NUCLEOTIDE SEQUENCE [LARGE SCALE GENOMIC DNA]</scope>
    <source>
        <strain evidence="12">NUM-2625</strain>
    </source>
</reference>
<dbReference type="Proteomes" id="UP000614996">
    <property type="component" value="Unassembled WGS sequence"/>
</dbReference>
<dbReference type="RefSeq" id="WP_207125636.1">
    <property type="nucleotide sequence ID" value="NZ_BOPO01000053.1"/>
</dbReference>
<dbReference type="GO" id="GO:0046872">
    <property type="term" value="F:metal ion binding"/>
    <property type="evidence" value="ECO:0007669"/>
    <property type="project" value="UniProtKB-KW"/>
</dbReference>
<keyword evidence="4" id="KW-0285">Flavoprotein</keyword>
<comment type="catalytic activity">
    <reaction evidence="10">
        <text>L-threonyl-[protein] + FAD = FMN-L-threonyl-[protein] + AMP + H(+)</text>
        <dbReference type="Rhea" id="RHEA:36847"/>
        <dbReference type="Rhea" id="RHEA-COMP:11060"/>
        <dbReference type="Rhea" id="RHEA-COMP:11061"/>
        <dbReference type="ChEBI" id="CHEBI:15378"/>
        <dbReference type="ChEBI" id="CHEBI:30013"/>
        <dbReference type="ChEBI" id="CHEBI:57692"/>
        <dbReference type="ChEBI" id="CHEBI:74257"/>
        <dbReference type="ChEBI" id="CHEBI:456215"/>
        <dbReference type="EC" id="2.7.1.180"/>
    </reaction>
</comment>
<keyword evidence="12" id="KW-1185">Reference proteome</keyword>
<comment type="cofactor">
    <cofactor evidence="1">
        <name>Mg(2+)</name>
        <dbReference type="ChEBI" id="CHEBI:18420"/>
    </cofactor>
</comment>
<accession>A0A8J4ABK8</accession>
<keyword evidence="7" id="KW-0274">FAD</keyword>
<gene>
    <name evidence="11" type="primary">apbE</name>
    <name evidence="11" type="ORF">NUM_31820</name>
</gene>
<evidence type="ECO:0000256" key="5">
    <source>
        <dbReference type="ARBA" id="ARBA00022679"/>
    </source>
</evidence>
<keyword evidence="8" id="KW-0460">Magnesium</keyword>
<protein>
    <recommendedName>
        <fullName evidence="3">FAD:protein FMN transferase</fullName>
        <ecNumber evidence="2">2.7.1.180</ecNumber>
    </recommendedName>
    <alternativeName>
        <fullName evidence="9">Flavin transferase</fullName>
    </alternativeName>
</protein>
<evidence type="ECO:0000256" key="2">
    <source>
        <dbReference type="ARBA" id="ARBA00011955"/>
    </source>
</evidence>
<dbReference type="InterPro" id="IPR024932">
    <property type="entry name" value="ApbE"/>
</dbReference>
<evidence type="ECO:0000313" key="12">
    <source>
        <dbReference type="Proteomes" id="UP000614996"/>
    </source>
</evidence>
<evidence type="ECO:0000256" key="7">
    <source>
        <dbReference type="ARBA" id="ARBA00022827"/>
    </source>
</evidence>
<dbReference type="Pfam" id="PF02424">
    <property type="entry name" value="ApbE"/>
    <property type="match status" value="1"/>
</dbReference>
<evidence type="ECO:0000256" key="6">
    <source>
        <dbReference type="ARBA" id="ARBA00022723"/>
    </source>
</evidence>
<dbReference type="Gene3D" id="3.10.520.10">
    <property type="entry name" value="ApbE-like domains"/>
    <property type="match status" value="1"/>
</dbReference>
<evidence type="ECO:0000313" key="11">
    <source>
        <dbReference type="EMBL" id="GIL27928.1"/>
    </source>
</evidence>
<name>A0A8J4ABK8_9ACTN</name>
<dbReference type="SUPFAM" id="SSF143631">
    <property type="entry name" value="ApbE-like"/>
    <property type="match status" value="1"/>
</dbReference>
<evidence type="ECO:0000256" key="10">
    <source>
        <dbReference type="ARBA" id="ARBA00048540"/>
    </source>
</evidence>
<evidence type="ECO:0000256" key="3">
    <source>
        <dbReference type="ARBA" id="ARBA00016337"/>
    </source>
</evidence>
<dbReference type="EMBL" id="BOPO01000053">
    <property type="protein sequence ID" value="GIL27928.1"/>
    <property type="molecule type" value="Genomic_DNA"/>
</dbReference>
<evidence type="ECO:0000256" key="4">
    <source>
        <dbReference type="ARBA" id="ARBA00022630"/>
    </source>
</evidence>
<evidence type="ECO:0000256" key="8">
    <source>
        <dbReference type="ARBA" id="ARBA00022842"/>
    </source>
</evidence>
<proteinExistence type="predicted"/>